<evidence type="ECO:0000256" key="6">
    <source>
        <dbReference type="ARBA" id="ARBA00023136"/>
    </source>
</evidence>
<evidence type="ECO:0000256" key="8">
    <source>
        <dbReference type="ARBA" id="ARBA00030803"/>
    </source>
</evidence>
<dbReference type="Pfam" id="PF10099">
    <property type="entry name" value="RskA_C"/>
    <property type="match status" value="1"/>
</dbReference>
<keyword evidence="6" id="KW-0472">Membrane</keyword>
<keyword evidence="11" id="KW-0804">Transcription</keyword>
<name>A0ABQ5V0P2_9PROT</name>
<comment type="subcellular location">
    <subcellularLocation>
        <location evidence="2">Cell membrane</location>
    </subcellularLocation>
    <subcellularLocation>
        <location evidence="1">Membrane</location>
        <topology evidence="1">Single-pass membrane protein</topology>
    </subcellularLocation>
</comment>
<proteinExistence type="predicted"/>
<comment type="caution">
    <text evidence="11">The sequence shown here is derived from an EMBL/GenBank/DDBJ whole genome shotgun (WGS) entry which is preliminary data.</text>
</comment>
<dbReference type="Gene3D" id="1.10.10.1320">
    <property type="entry name" value="Anti-sigma factor, zinc-finger domain"/>
    <property type="match status" value="1"/>
</dbReference>
<evidence type="ECO:0000313" key="11">
    <source>
        <dbReference type="EMBL" id="GLQ21120.1"/>
    </source>
</evidence>
<dbReference type="EMBL" id="BSNJ01000004">
    <property type="protein sequence ID" value="GLQ21120.1"/>
    <property type="molecule type" value="Genomic_DNA"/>
</dbReference>
<reference evidence="11" key="1">
    <citation type="journal article" date="2014" name="Int. J. Syst. Evol. Microbiol.">
        <title>Complete genome of a new Firmicutes species belonging to the dominant human colonic microbiota ('Ruminococcus bicirculans') reveals two chromosomes and a selective capacity to utilize plant glucans.</title>
        <authorList>
            <consortium name="NISC Comparative Sequencing Program"/>
            <person name="Wegmann U."/>
            <person name="Louis P."/>
            <person name="Goesmann A."/>
            <person name="Henrissat B."/>
            <person name="Duncan S.H."/>
            <person name="Flint H.J."/>
        </authorList>
    </citation>
    <scope>NUCLEOTIDE SEQUENCE</scope>
    <source>
        <strain evidence="11">NBRC 108216</strain>
    </source>
</reference>
<evidence type="ECO:0000256" key="9">
    <source>
        <dbReference type="SAM" id="MobiDB-lite"/>
    </source>
</evidence>
<dbReference type="RefSeq" id="WP_284372346.1">
    <property type="nucleotide sequence ID" value="NZ_BSNJ01000004.1"/>
</dbReference>
<feature type="region of interest" description="Disordered" evidence="9">
    <location>
        <begin position="230"/>
        <end position="251"/>
    </location>
</feature>
<keyword evidence="3" id="KW-1003">Cell membrane</keyword>
<evidence type="ECO:0000256" key="1">
    <source>
        <dbReference type="ARBA" id="ARBA00004167"/>
    </source>
</evidence>
<evidence type="ECO:0000256" key="7">
    <source>
        <dbReference type="ARBA" id="ARBA00029829"/>
    </source>
</evidence>
<feature type="domain" description="Anti-sigma K factor RskA C-terminal" evidence="10">
    <location>
        <begin position="104"/>
        <end position="242"/>
    </location>
</feature>
<evidence type="ECO:0000256" key="2">
    <source>
        <dbReference type="ARBA" id="ARBA00004236"/>
    </source>
</evidence>
<dbReference type="InterPro" id="IPR018764">
    <property type="entry name" value="RskA_C"/>
</dbReference>
<keyword evidence="4" id="KW-0812">Transmembrane</keyword>
<keyword evidence="12" id="KW-1185">Reference proteome</keyword>
<reference evidence="11" key="2">
    <citation type="submission" date="2023-01" db="EMBL/GenBank/DDBJ databases">
        <title>Draft genome sequence of Algimonas porphyrae strain NBRC 108216.</title>
        <authorList>
            <person name="Sun Q."/>
            <person name="Mori K."/>
        </authorList>
    </citation>
    <scope>NUCLEOTIDE SEQUENCE</scope>
    <source>
        <strain evidence="11">NBRC 108216</strain>
    </source>
</reference>
<sequence length="251" mass="26877">MTKDLSPRAEALIIACLTGQGTDAERREFEKRIDSDPNFSQQVDALEDWLAPLDQDIDHIEPPETLLNQIMEKIAPEKHVDTVRYVTSSAATPTPHSTRLWRAAAIAASLIAVASIALHLTPQQRQITLVETPAAEPDVQPSFLALLSVDVPSPLVAIIYNPETGQVVARLSNVEVPEDGDLQLWLIREGAPGPVSLGLLERAENGQVEIKSSEVLNPALDVLAVSLEAPGGSASTGPEGPILFSGPVTQL</sequence>
<accession>A0ABQ5V0P2</accession>
<evidence type="ECO:0000256" key="3">
    <source>
        <dbReference type="ARBA" id="ARBA00022475"/>
    </source>
</evidence>
<gene>
    <name evidence="11" type="ORF">GCM10007854_20750</name>
</gene>
<keyword evidence="5" id="KW-1133">Transmembrane helix</keyword>
<evidence type="ECO:0000256" key="4">
    <source>
        <dbReference type="ARBA" id="ARBA00022692"/>
    </source>
</evidence>
<evidence type="ECO:0000259" key="10">
    <source>
        <dbReference type="Pfam" id="PF10099"/>
    </source>
</evidence>
<organism evidence="11 12">
    <name type="scientific">Algimonas porphyrae</name>
    <dbReference type="NCBI Taxonomy" id="1128113"/>
    <lineage>
        <taxon>Bacteria</taxon>
        <taxon>Pseudomonadati</taxon>
        <taxon>Pseudomonadota</taxon>
        <taxon>Alphaproteobacteria</taxon>
        <taxon>Maricaulales</taxon>
        <taxon>Robiginitomaculaceae</taxon>
        <taxon>Algimonas</taxon>
    </lineage>
</organism>
<evidence type="ECO:0000313" key="12">
    <source>
        <dbReference type="Proteomes" id="UP001161390"/>
    </source>
</evidence>
<dbReference type="PANTHER" id="PTHR37461">
    <property type="entry name" value="ANTI-SIGMA-K FACTOR RSKA"/>
    <property type="match status" value="1"/>
</dbReference>
<keyword evidence="11" id="KW-0240">DNA-directed RNA polymerase</keyword>
<dbReference type="PANTHER" id="PTHR37461:SF1">
    <property type="entry name" value="ANTI-SIGMA-K FACTOR RSKA"/>
    <property type="match status" value="1"/>
</dbReference>
<protein>
    <recommendedName>
        <fullName evidence="8">Regulator of SigK</fullName>
    </recommendedName>
    <alternativeName>
        <fullName evidence="7">Sigma-K anti-sigma factor RskA</fullName>
    </alternativeName>
</protein>
<evidence type="ECO:0000256" key="5">
    <source>
        <dbReference type="ARBA" id="ARBA00022989"/>
    </source>
</evidence>
<dbReference type="InterPro" id="IPR051474">
    <property type="entry name" value="Anti-sigma-K/W_factor"/>
</dbReference>
<dbReference type="GO" id="GO:0000428">
    <property type="term" value="C:DNA-directed RNA polymerase complex"/>
    <property type="evidence" value="ECO:0007669"/>
    <property type="project" value="UniProtKB-KW"/>
</dbReference>
<dbReference type="InterPro" id="IPR041916">
    <property type="entry name" value="Anti_sigma_zinc_sf"/>
</dbReference>
<dbReference type="Proteomes" id="UP001161390">
    <property type="component" value="Unassembled WGS sequence"/>
</dbReference>